<proteinExistence type="predicted"/>
<sequence length="110" mass="12490">MNYVNAVIEDKAAFERALDTPRPVFVVFTSESCGACRERMPVFMRISEPYKDQIKLLILDCANTPRHPRVDRIPMLLIYLNQTLIQSIPGLGEQALESAFEAHTRRPVTG</sequence>
<protein>
    <submittedName>
        <fullName evidence="2 4">Thioredoxin</fullName>
    </submittedName>
</protein>
<dbReference type="InterPro" id="IPR036249">
    <property type="entry name" value="Thioredoxin-like_sf"/>
</dbReference>
<dbReference type="EMBL" id="FNUA01000002">
    <property type="protein sequence ID" value="SEF03879.1"/>
    <property type="molecule type" value="Genomic_DNA"/>
</dbReference>
<evidence type="ECO:0000313" key="3">
    <source>
        <dbReference type="EMBL" id="PTC30411.1"/>
    </source>
</evidence>
<dbReference type="RefSeq" id="WP_090370559.1">
    <property type="nucleotide sequence ID" value="NZ_FNUA01000002.1"/>
</dbReference>
<dbReference type="Proteomes" id="UP000199129">
    <property type="component" value="Unassembled WGS sequence"/>
</dbReference>
<reference evidence="2 7" key="3">
    <citation type="submission" date="2019-09" db="EMBL/GenBank/DDBJ databases">
        <title>Draft genome sequences of 48 bacterial type strains from the CCUG.</title>
        <authorList>
            <person name="Tunovic T."/>
            <person name="Pineiro-Iglesias B."/>
            <person name="Unosson C."/>
            <person name="Inganas E."/>
            <person name="Ohlen M."/>
            <person name="Cardew S."/>
            <person name="Jensie-Markopoulos S."/>
            <person name="Salva-Serra F."/>
            <person name="Jaen-Luchoro D."/>
            <person name="Karlsson R."/>
            <person name="Svensson-Stadler L."/>
            <person name="Chun J."/>
            <person name="Moore E."/>
        </authorList>
    </citation>
    <scope>NUCLEOTIDE SEQUENCE [LARGE SCALE GENOMIC DNA]</scope>
    <source>
        <strain evidence="2 7">CCUG 51524</strain>
    </source>
</reference>
<dbReference type="Proteomes" id="UP000423257">
    <property type="component" value="Unassembled WGS sequence"/>
</dbReference>
<reference evidence="4 5" key="1">
    <citation type="submission" date="2016-10" db="EMBL/GenBank/DDBJ databases">
        <authorList>
            <person name="de Groot N.N."/>
        </authorList>
    </citation>
    <scope>NUCLEOTIDE SEQUENCE [LARGE SCALE GENOMIC DNA]</scope>
    <source>
        <strain evidence="4 5">BS3265</strain>
    </source>
</reference>
<dbReference type="AlphaFoldDB" id="A0A1H5NQD5"/>
<evidence type="ECO:0000259" key="1">
    <source>
        <dbReference type="Pfam" id="PF00085"/>
    </source>
</evidence>
<dbReference type="SUPFAM" id="SSF52833">
    <property type="entry name" value="Thioredoxin-like"/>
    <property type="match status" value="1"/>
</dbReference>
<evidence type="ECO:0000313" key="2">
    <source>
        <dbReference type="EMBL" id="KAB0570305.1"/>
    </source>
</evidence>
<dbReference type="Proteomes" id="UP000240476">
    <property type="component" value="Unassembled WGS sequence"/>
</dbReference>
<feature type="domain" description="Thioredoxin" evidence="1">
    <location>
        <begin position="8"/>
        <end position="97"/>
    </location>
</feature>
<dbReference type="Gene3D" id="3.40.30.10">
    <property type="entry name" value="Glutaredoxin"/>
    <property type="match status" value="1"/>
</dbReference>
<gene>
    <name evidence="3" type="ORF">C9383_05955</name>
    <name evidence="2" type="ORF">F7R03_04050</name>
    <name evidence="4" type="ORF">SAMN04490198_4579</name>
</gene>
<evidence type="ECO:0000313" key="4">
    <source>
        <dbReference type="EMBL" id="SEF03879.1"/>
    </source>
</evidence>
<reference evidence="3 6" key="2">
    <citation type="submission" date="2018-03" db="EMBL/GenBank/DDBJ databases">
        <title>Draft genome sequence of the type strain of Pseudomonas palleroniana LMG 23076, isolated from rice in Cameroon.</title>
        <authorList>
            <person name="Tambong J.T."/>
        </authorList>
    </citation>
    <scope>NUCLEOTIDE SEQUENCE [LARGE SCALE GENOMIC DNA]</scope>
    <source>
        <strain evidence="3 6">LMG 23076</strain>
    </source>
</reference>
<dbReference type="CDD" id="cd02947">
    <property type="entry name" value="TRX_family"/>
    <property type="match status" value="1"/>
</dbReference>
<dbReference type="EMBL" id="PYWX01000017">
    <property type="protein sequence ID" value="PTC30411.1"/>
    <property type="molecule type" value="Genomic_DNA"/>
</dbReference>
<dbReference type="Pfam" id="PF00085">
    <property type="entry name" value="Thioredoxin"/>
    <property type="match status" value="1"/>
</dbReference>
<name>A0A1H5NQD5_9PSED</name>
<organism evidence="4 5">
    <name type="scientific">Pseudomonas palleroniana</name>
    <dbReference type="NCBI Taxonomy" id="191390"/>
    <lineage>
        <taxon>Bacteria</taxon>
        <taxon>Pseudomonadati</taxon>
        <taxon>Pseudomonadota</taxon>
        <taxon>Gammaproteobacteria</taxon>
        <taxon>Pseudomonadales</taxon>
        <taxon>Pseudomonadaceae</taxon>
        <taxon>Pseudomonas</taxon>
    </lineage>
</organism>
<accession>A0A1H5NQD5</accession>
<evidence type="ECO:0000313" key="5">
    <source>
        <dbReference type="Proteomes" id="UP000199129"/>
    </source>
</evidence>
<keyword evidence="6" id="KW-1185">Reference proteome</keyword>
<dbReference type="InterPro" id="IPR013766">
    <property type="entry name" value="Thioredoxin_domain"/>
</dbReference>
<dbReference type="EMBL" id="VZPQ01000001">
    <property type="protein sequence ID" value="KAB0570305.1"/>
    <property type="molecule type" value="Genomic_DNA"/>
</dbReference>
<evidence type="ECO:0000313" key="6">
    <source>
        <dbReference type="Proteomes" id="UP000240476"/>
    </source>
</evidence>
<evidence type="ECO:0000313" key="7">
    <source>
        <dbReference type="Proteomes" id="UP000423257"/>
    </source>
</evidence>